<dbReference type="InterPro" id="IPR004869">
    <property type="entry name" value="MMPL_dom"/>
</dbReference>
<evidence type="ECO:0000313" key="9">
    <source>
        <dbReference type="Proteomes" id="UP000618319"/>
    </source>
</evidence>
<evidence type="ECO:0000259" key="7">
    <source>
        <dbReference type="SMART" id="SM00563"/>
    </source>
</evidence>
<evidence type="ECO:0000256" key="1">
    <source>
        <dbReference type="ARBA" id="ARBA00004651"/>
    </source>
</evidence>
<evidence type="ECO:0000256" key="3">
    <source>
        <dbReference type="ARBA" id="ARBA00022692"/>
    </source>
</evidence>
<gene>
    <name evidence="8" type="ORF">C4F40_13565</name>
</gene>
<sequence>MHNLFYHIYCWVQRNRFFSWCVAVLFLVIFGYLASKIRFEEDITQIIPKSENSSLTTEVIQQINFSDKITVLLEKDRDGSIDDVTSLAQEIADTLLQDTVYISEIIGQITNEDLGETYDFVFQNLPVFLTSTDYDSIANKITPTAIKAKAAANYHTLISPTGFVATDFIQKDPLGLAFLGLEKLQQVNVGENFILHNGFVTTRDSSAVLLFLSPKYVGVETEHNKAFANKLYAIQKTLNTKFENRAKVFYFGSALVAVANADQIKSDITKTVLISMSILMILLVFFYRKIYIPLLVFIPTIFAGVFALGCVYLYKPVISAISISIGAVLIGITIDYALHVLTHYKKNTDVKTLYKELTKPLVMSGATTSVAFLCLLFVHSEALIDLGIFAAITVFSSAIFTLLIIPHLYSPKSTLTHNSFIDKIAAFPFERSKALVGICLLLIFVSFFTSRKVTFNNDLSDLNYIPADLKGVDQKLDKLTSSSAKSLYVVATGNTLDTALERNVEIANVLLAAKERGEVKSFSNINALLKSARDQRQQIAEWNSFWHYYNKTTLERQIRKEGAVYGFSADAHQEFYNLLAKDFTPLTYSDFQDAPNMGLTDFVASKGHFFTVSSLVKLEEVHRNDLVKSLELLEGVVVIDRKQLNETYLGKLRDDFNSLVSYSFVAVLLILWFFFKRIELVLLASIPIGLTGLVTAGLMGVFGLEFNIFSAIVCTLIFGHGVDFSIFMTTALQKQYATGKDELQIYRTSILLAVLTTVLAIGALIFAKHPALVSISSVSLIGVFAAVIITFVFYPILFRFFISDRAKKGKSPFTLTILIFSILLFAYYGLGCLIVSGIGRFVFPLLPIGKERQKSLFRSITGTFMKSVLYLHPLTRKTTINPHQENFKKPAIIIANHSSFLDTLTMGMLIPKMMLLVNDWVWRSPIFGKAVQALGFYPISKGVEESLELIRGKVEDGFSIVVFPEGTRSYDNRIGRFHKGAFYLAEQLKMDILPIYIHGNGDVLPKGDFMTFNGKLTAIIGKRIAIDDLTFGAVYSDRTKIISAYFRQEYNIWRGELEDENYFIFKINTAYLYKDRDITESVRSSLEANKELFYNVDSHISGRCNVVHLSDSYGELDYLLSLQDGSRRLTGVIADREKREVANSIYWKQHRRIRFEAEMEMGDILLISTLLGTNEIASIDLAGFSKIINVNTLNDLDSLIRAGFERIRVGNKIEIYKKVYNT</sequence>
<keyword evidence="9" id="KW-1185">Reference proteome</keyword>
<accession>A0ABR9TA45</accession>
<organism evidence="8 9">
    <name type="scientific">Sphingobacterium pedocola</name>
    <dbReference type="NCBI Taxonomy" id="2082722"/>
    <lineage>
        <taxon>Bacteria</taxon>
        <taxon>Pseudomonadati</taxon>
        <taxon>Bacteroidota</taxon>
        <taxon>Sphingobacteriia</taxon>
        <taxon>Sphingobacteriales</taxon>
        <taxon>Sphingobacteriaceae</taxon>
        <taxon>Sphingobacterium</taxon>
    </lineage>
</organism>
<feature type="transmembrane region" description="Helical" evidence="6">
    <location>
        <begin position="294"/>
        <end position="314"/>
    </location>
</feature>
<feature type="transmembrane region" description="Helical" evidence="6">
    <location>
        <begin position="268"/>
        <end position="287"/>
    </location>
</feature>
<feature type="transmembrane region" description="Helical" evidence="6">
    <location>
        <begin position="361"/>
        <end position="380"/>
    </location>
</feature>
<dbReference type="Proteomes" id="UP000618319">
    <property type="component" value="Unassembled WGS sequence"/>
</dbReference>
<dbReference type="Gene3D" id="1.20.1640.10">
    <property type="entry name" value="Multidrug efflux transporter AcrB transmembrane domain"/>
    <property type="match status" value="2"/>
</dbReference>
<proteinExistence type="predicted"/>
<dbReference type="SMART" id="SM00563">
    <property type="entry name" value="PlsC"/>
    <property type="match status" value="1"/>
</dbReference>
<feature type="transmembrane region" description="Helical" evidence="6">
    <location>
        <begin position="386"/>
        <end position="410"/>
    </location>
</feature>
<feature type="transmembrane region" description="Helical" evidence="6">
    <location>
        <begin position="744"/>
        <end position="766"/>
    </location>
</feature>
<keyword evidence="8" id="KW-0012">Acyltransferase</keyword>
<dbReference type="EMBL" id="PSKQ01000021">
    <property type="protein sequence ID" value="MBE8721749.1"/>
    <property type="molecule type" value="Genomic_DNA"/>
</dbReference>
<name>A0ABR9TA45_9SPHI</name>
<keyword evidence="5 6" id="KW-0472">Membrane</keyword>
<feature type="transmembrane region" description="Helical" evidence="6">
    <location>
        <begin position="680"/>
        <end position="702"/>
    </location>
</feature>
<dbReference type="InterPro" id="IPR002123">
    <property type="entry name" value="Plipid/glycerol_acylTrfase"/>
</dbReference>
<feature type="transmembrane region" description="Helical" evidence="6">
    <location>
        <begin position="708"/>
        <end position="732"/>
    </location>
</feature>
<keyword evidence="2" id="KW-1003">Cell membrane</keyword>
<dbReference type="GO" id="GO:0016746">
    <property type="term" value="F:acyltransferase activity"/>
    <property type="evidence" value="ECO:0007669"/>
    <property type="project" value="UniProtKB-KW"/>
</dbReference>
<protein>
    <submittedName>
        <fullName evidence="8">Glycerol acyltransferase</fullName>
    </submittedName>
</protein>
<evidence type="ECO:0000256" key="6">
    <source>
        <dbReference type="SAM" id="Phobius"/>
    </source>
</evidence>
<keyword evidence="4 6" id="KW-1133">Transmembrane helix</keyword>
<dbReference type="PANTHER" id="PTHR33406">
    <property type="entry name" value="MEMBRANE PROTEIN MJ1562-RELATED"/>
    <property type="match status" value="1"/>
</dbReference>
<evidence type="ECO:0000313" key="8">
    <source>
        <dbReference type="EMBL" id="MBE8721749.1"/>
    </source>
</evidence>
<keyword evidence="8" id="KW-0808">Transferase</keyword>
<comment type="caution">
    <text evidence="8">The sequence shown here is derived from an EMBL/GenBank/DDBJ whole genome shotgun (WGS) entry which is preliminary data.</text>
</comment>
<dbReference type="InterPro" id="IPR050545">
    <property type="entry name" value="Mycobact_MmpL"/>
</dbReference>
<feature type="transmembrane region" description="Helical" evidence="6">
    <location>
        <begin position="17"/>
        <end position="35"/>
    </location>
</feature>
<keyword evidence="3 6" id="KW-0812">Transmembrane</keyword>
<dbReference type="Pfam" id="PF01553">
    <property type="entry name" value="Acyltransferase"/>
    <property type="match status" value="1"/>
</dbReference>
<dbReference type="SUPFAM" id="SSF82866">
    <property type="entry name" value="Multidrug efflux transporter AcrB transmembrane domain"/>
    <property type="match status" value="2"/>
</dbReference>
<evidence type="ECO:0000256" key="4">
    <source>
        <dbReference type="ARBA" id="ARBA00022989"/>
    </source>
</evidence>
<dbReference type="Pfam" id="PF03176">
    <property type="entry name" value="MMPL"/>
    <property type="match status" value="1"/>
</dbReference>
<dbReference type="RefSeq" id="WP_196939693.1">
    <property type="nucleotide sequence ID" value="NZ_MU158690.1"/>
</dbReference>
<feature type="transmembrane region" description="Helical" evidence="6">
    <location>
        <begin position="659"/>
        <end position="675"/>
    </location>
</feature>
<reference evidence="8 9" key="1">
    <citation type="submission" date="2018-02" db="EMBL/GenBank/DDBJ databases">
        <title>Sphingobacterium KA21.</title>
        <authorList>
            <person name="Vasarhelyi B.M."/>
            <person name="Deshmukh S."/>
            <person name="Balint B."/>
            <person name="Kukolya J."/>
        </authorList>
    </citation>
    <scope>NUCLEOTIDE SEQUENCE [LARGE SCALE GENOMIC DNA]</scope>
    <source>
        <strain evidence="8 9">Ka21</strain>
    </source>
</reference>
<feature type="transmembrane region" description="Helical" evidence="6">
    <location>
        <begin position="320"/>
        <end position="341"/>
    </location>
</feature>
<feature type="domain" description="Phospholipid/glycerol acyltransferase" evidence="7">
    <location>
        <begin position="891"/>
        <end position="1000"/>
    </location>
</feature>
<dbReference type="SUPFAM" id="SSF69593">
    <property type="entry name" value="Glycerol-3-phosphate (1)-acyltransferase"/>
    <property type="match status" value="1"/>
</dbReference>
<dbReference type="CDD" id="cd07989">
    <property type="entry name" value="LPLAT_AGPAT-like"/>
    <property type="match status" value="1"/>
</dbReference>
<comment type="subcellular location">
    <subcellularLocation>
        <location evidence="1">Cell membrane</location>
        <topology evidence="1">Multi-pass membrane protein</topology>
    </subcellularLocation>
</comment>
<feature type="transmembrane region" description="Helical" evidence="6">
    <location>
        <begin position="778"/>
        <end position="801"/>
    </location>
</feature>
<feature type="transmembrane region" description="Helical" evidence="6">
    <location>
        <begin position="813"/>
        <end position="843"/>
    </location>
</feature>
<dbReference type="PANTHER" id="PTHR33406:SF13">
    <property type="entry name" value="MEMBRANE PROTEIN YDFJ"/>
    <property type="match status" value="1"/>
</dbReference>
<feature type="transmembrane region" description="Helical" evidence="6">
    <location>
        <begin position="431"/>
        <end position="449"/>
    </location>
</feature>
<evidence type="ECO:0000256" key="2">
    <source>
        <dbReference type="ARBA" id="ARBA00022475"/>
    </source>
</evidence>
<evidence type="ECO:0000256" key="5">
    <source>
        <dbReference type="ARBA" id="ARBA00023136"/>
    </source>
</evidence>